<feature type="transmembrane region" description="Helical" evidence="7">
    <location>
        <begin position="253"/>
        <end position="276"/>
    </location>
</feature>
<dbReference type="RefSeq" id="WP_420904801.1">
    <property type="nucleotide sequence ID" value="NZ_BAAFGK010000004.1"/>
</dbReference>
<feature type="transmembrane region" description="Helical" evidence="7">
    <location>
        <begin position="329"/>
        <end position="349"/>
    </location>
</feature>
<feature type="transmembrane region" description="Helical" evidence="7">
    <location>
        <begin position="73"/>
        <end position="93"/>
    </location>
</feature>
<protein>
    <submittedName>
        <fullName evidence="10">Sulfate transporter</fullName>
    </submittedName>
</protein>
<dbReference type="PROSITE" id="PS50801">
    <property type="entry name" value="STAS"/>
    <property type="match status" value="1"/>
</dbReference>
<evidence type="ECO:0000259" key="8">
    <source>
        <dbReference type="PROSITE" id="PS50801"/>
    </source>
</evidence>
<comment type="subcellular location">
    <subcellularLocation>
        <location evidence="1">Membrane</location>
        <topology evidence="1">Multi-pass membrane protein</topology>
    </subcellularLocation>
</comment>
<dbReference type="PROSITE" id="PS50966">
    <property type="entry name" value="ZF_SWIM"/>
    <property type="match status" value="1"/>
</dbReference>
<dbReference type="SUPFAM" id="SSF52091">
    <property type="entry name" value="SpoIIaa-like"/>
    <property type="match status" value="1"/>
</dbReference>
<keyword evidence="5" id="KW-0479">Metal-binding</keyword>
<dbReference type="InterPro" id="IPR007527">
    <property type="entry name" value="Znf_SWIM"/>
</dbReference>
<feature type="domain" description="SWIM-type" evidence="9">
    <location>
        <begin position="576"/>
        <end position="613"/>
    </location>
</feature>
<sequence>MSRSHSLPFYDTLKTYQLSWLRYDLVAGLTACVVMIPSVIAYAELVHMPPISGVYAALAASVGYALFASSRHVIAGPDAAIGLLAGTAILPLAAGDPSRIPALAALLALLSGTILVFAAHLRIGTIADFLSRPVLVGYLNGASLILVSTQLGKLFAIKTSGEDFFPLLWQIATQIHQTHAPTLIFGIATILTLIVIARHLPWLPGALVVSVLGILAARYLGLGEMGVILVGAVPAGAPALAMPIIHWSDLPALVPAALAIAFLAFSDGILLAQVFADKNRYQINPNQELSALGMANIGASLLSGFPVSASQSRTSIVDSTGGKSQMAQLVAAAGLLLFLFFLTDLLAFLPKVTLGAILIFTGLGMLEIAPLRELLRQDRFEFSISMAVTLGILISGVVPGIILGLLIALIGLIVEVSRPGDAVLRRPGPGRKFRDFGVNSVEGETIDGLLVYRLYAPLIYANARHVTNRLRQLITSSNVPIQWLIIDAQAITDMDITAAQRFAEFLREVNAMGIEVKIADTTYPFRRQLERMGLTRNLEPGYLFPTVKKAVEAYEALLSPIQELDLLAQEPDSEPFTILLRREGSNLTVSCTCGGNDEERTCDHRLAVLRGDLSALNLLNTEEHEIRNLTRMIEGTDVELAWSRLSTTEKLMQEIQKDYQQAKDEIIKAMND</sequence>
<dbReference type="Gene3D" id="3.30.750.24">
    <property type="entry name" value="STAS domain"/>
    <property type="match status" value="1"/>
</dbReference>
<keyword evidence="2 7" id="KW-0812">Transmembrane</keyword>
<accession>A0ABQ0C894</accession>
<dbReference type="CDD" id="cd07042">
    <property type="entry name" value="STAS_SulP_like_sulfate_transporter"/>
    <property type="match status" value="1"/>
</dbReference>
<feature type="transmembrane region" description="Helical" evidence="7">
    <location>
        <begin position="20"/>
        <end position="43"/>
    </location>
</feature>
<keyword evidence="5" id="KW-0863">Zinc-finger</keyword>
<keyword evidence="6" id="KW-0175">Coiled coil</keyword>
<keyword evidence="3 7" id="KW-1133">Transmembrane helix</keyword>
<dbReference type="InterPro" id="IPR036513">
    <property type="entry name" value="STAS_dom_sf"/>
</dbReference>
<name>A0ABQ0C894_9PROT</name>
<evidence type="ECO:0000256" key="2">
    <source>
        <dbReference type="ARBA" id="ARBA00022692"/>
    </source>
</evidence>
<dbReference type="Pfam" id="PF01740">
    <property type="entry name" value="STAS"/>
    <property type="match status" value="1"/>
</dbReference>
<dbReference type="InterPro" id="IPR002645">
    <property type="entry name" value="STAS_dom"/>
</dbReference>
<dbReference type="InterPro" id="IPR011547">
    <property type="entry name" value="SLC26A/SulP_dom"/>
</dbReference>
<feature type="transmembrane region" description="Helical" evidence="7">
    <location>
        <begin position="135"/>
        <end position="157"/>
    </location>
</feature>
<feature type="transmembrane region" description="Helical" evidence="7">
    <location>
        <begin position="50"/>
        <end position="67"/>
    </location>
</feature>
<feature type="transmembrane region" description="Helical" evidence="7">
    <location>
        <begin position="202"/>
        <end position="220"/>
    </location>
</feature>
<feature type="coiled-coil region" evidence="6">
    <location>
        <begin position="645"/>
        <end position="672"/>
    </location>
</feature>
<evidence type="ECO:0000256" key="4">
    <source>
        <dbReference type="ARBA" id="ARBA00023136"/>
    </source>
</evidence>
<dbReference type="EMBL" id="BAAFGK010000004">
    <property type="protein sequence ID" value="GAB0057094.1"/>
    <property type="molecule type" value="Genomic_DNA"/>
</dbReference>
<feature type="transmembrane region" description="Helical" evidence="7">
    <location>
        <begin position="355"/>
        <end position="375"/>
    </location>
</feature>
<feature type="transmembrane region" description="Helical" evidence="7">
    <location>
        <begin position="178"/>
        <end position="196"/>
    </location>
</feature>
<evidence type="ECO:0000256" key="6">
    <source>
        <dbReference type="SAM" id="Coils"/>
    </source>
</evidence>
<dbReference type="PANTHER" id="PTHR11814">
    <property type="entry name" value="SULFATE TRANSPORTER"/>
    <property type="match status" value="1"/>
</dbReference>
<evidence type="ECO:0000259" key="9">
    <source>
        <dbReference type="PROSITE" id="PS50966"/>
    </source>
</evidence>
<reference evidence="10 11" key="1">
    <citation type="submission" date="2024-05" db="EMBL/GenBank/DDBJ databases">
        <authorList>
            <consortium name="Candidatus Magnetaquicoccaceae bacterium FCR-1 genome sequencing consortium"/>
            <person name="Shimoshige H."/>
            <person name="Shimamura S."/>
            <person name="Taoka A."/>
            <person name="Kobayashi H."/>
            <person name="Maekawa T."/>
        </authorList>
    </citation>
    <scope>NUCLEOTIDE SEQUENCE [LARGE SCALE GENOMIC DNA]</scope>
    <source>
        <strain evidence="10 11">FCR-1</strain>
    </source>
</reference>
<evidence type="ECO:0000256" key="5">
    <source>
        <dbReference type="PROSITE-ProRule" id="PRU00325"/>
    </source>
</evidence>
<dbReference type="Pfam" id="PF00916">
    <property type="entry name" value="Sulfate_transp"/>
    <property type="match status" value="1"/>
</dbReference>
<reference evidence="10 11" key="2">
    <citation type="submission" date="2024-09" db="EMBL/GenBank/DDBJ databases">
        <title>Draft genome sequence of Candidatus Magnetaquicoccaceae bacterium FCR-1.</title>
        <authorList>
            <person name="Shimoshige H."/>
            <person name="Shimamura S."/>
            <person name="Taoka A."/>
            <person name="Kobayashi H."/>
            <person name="Maekawa T."/>
        </authorList>
    </citation>
    <scope>NUCLEOTIDE SEQUENCE [LARGE SCALE GENOMIC DNA]</scope>
    <source>
        <strain evidence="10 11">FCR-1</strain>
    </source>
</reference>
<organism evidence="10 11">
    <name type="scientific">Candidatus Magnetaquiglobus chichijimensis</name>
    <dbReference type="NCBI Taxonomy" id="3141448"/>
    <lineage>
        <taxon>Bacteria</taxon>
        <taxon>Pseudomonadati</taxon>
        <taxon>Pseudomonadota</taxon>
        <taxon>Magnetococcia</taxon>
        <taxon>Magnetococcales</taxon>
        <taxon>Candidatus Magnetaquicoccaceae</taxon>
        <taxon>Candidatus Magnetaquiglobus</taxon>
    </lineage>
</organism>
<dbReference type="InterPro" id="IPR001902">
    <property type="entry name" value="SLC26A/SulP_fam"/>
</dbReference>
<evidence type="ECO:0000256" key="7">
    <source>
        <dbReference type="SAM" id="Phobius"/>
    </source>
</evidence>
<feature type="transmembrane region" description="Helical" evidence="7">
    <location>
        <begin position="387"/>
        <end position="414"/>
    </location>
</feature>
<feature type="transmembrane region" description="Helical" evidence="7">
    <location>
        <begin position="100"/>
        <end position="123"/>
    </location>
</feature>
<evidence type="ECO:0000256" key="1">
    <source>
        <dbReference type="ARBA" id="ARBA00004141"/>
    </source>
</evidence>
<proteinExistence type="predicted"/>
<keyword evidence="4 7" id="KW-0472">Membrane</keyword>
<evidence type="ECO:0000256" key="3">
    <source>
        <dbReference type="ARBA" id="ARBA00022989"/>
    </source>
</evidence>
<feature type="transmembrane region" description="Helical" evidence="7">
    <location>
        <begin position="227"/>
        <end position="247"/>
    </location>
</feature>
<gene>
    <name evidence="10" type="ORF">SIID45300_01415</name>
</gene>
<evidence type="ECO:0000313" key="11">
    <source>
        <dbReference type="Proteomes" id="UP001628193"/>
    </source>
</evidence>
<dbReference type="Proteomes" id="UP001628193">
    <property type="component" value="Unassembled WGS sequence"/>
</dbReference>
<feature type="domain" description="STAS" evidence="8">
    <location>
        <begin position="439"/>
        <end position="554"/>
    </location>
</feature>
<comment type="caution">
    <text evidence="10">The sequence shown here is derived from an EMBL/GenBank/DDBJ whole genome shotgun (WGS) entry which is preliminary data.</text>
</comment>
<keyword evidence="11" id="KW-1185">Reference proteome</keyword>
<evidence type="ECO:0000313" key="10">
    <source>
        <dbReference type="EMBL" id="GAB0057094.1"/>
    </source>
</evidence>
<keyword evidence="5" id="KW-0862">Zinc</keyword>